<dbReference type="InterPro" id="IPR050534">
    <property type="entry name" value="Coronavir_polyprotein_1ab"/>
</dbReference>
<dbReference type="GO" id="GO:0043139">
    <property type="term" value="F:5'-3' DNA helicase activity"/>
    <property type="evidence" value="ECO:0007669"/>
    <property type="project" value="UniProtKB-UniRule"/>
</dbReference>
<feature type="binding site" evidence="3">
    <location>
        <begin position="349"/>
        <end position="353"/>
    </location>
    <ligand>
        <name>ATP</name>
        <dbReference type="ChEBI" id="CHEBI:30616"/>
    </ligand>
</feature>
<dbReference type="InterPro" id="IPR041451">
    <property type="entry name" value="RecD2_SH13"/>
</dbReference>
<dbReference type="AlphaFoldDB" id="A0A1U9K6I9"/>
<dbReference type="GO" id="GO:0009338">
    <property type="term" value="C:exodeoxyribonuclease V complex"/>
    <property type="evidence" value="ECO:0007669"/>
    <property type="project" value="TreeGrafter"/>
</dbReference>
<dbReference type="KEGG" id="ntr:B0W44_07385"/>
<protein>
    <recommendedName>
        <fullName evidence="3">ATP-dependent RecD2 DNA helicase</fullName>
        <ecNumber evidence="3">5.6.2.3</ecNumber>
    </recommendedName>
    <alternativeName>
        <fullName evidence="3">DNA 5'-3' helicase subunit RecD2</fullName>
    </alternativeName>
</protein>
<evidence type="ECO:0000256" key="2">
    <source>
        <dbReference type="ARBA" id="ARBA00022840"/>
    </source>
</evidence>
<organism evidence="5 7">
    <name type="scientific">Novibacillus thermophilus</name>
    <dbReference type="NCBI Taxonomy" id="1471761"/>
    <lineage>
        <taxon>Bacteria</taxon>
        <taxon>Bacillati</taxon>
        <taxon>Bacillota</taxon>
        <taxon>Bacilli</taxon>
        <taxon>Bacillales</taxon>
        <taxon>Thermoactinomycetaceae</taxon>
        <taxon>Novibacillus</taxon>
    </lineage>
</organism>
<evidence type="ECO:0000313" key="7">
    <source>
        <dbReference type="Proteomes" id="UP000188603"/>
    </source>
</evidence>
<dbReference type="EMBL" id="CP019699">
    <property type="protein sequence ID" value="AQS57021.1"/>
    <property type="molecule type" value="Genomic_DNA"/>
</dbReference>
<evidence type="ECO:0000259" key="4">
    <source>
        <dbReference type="SMART" id="SM00382"/>
    </source>
</evidence>
<comment type="function">
    <text evidence="3">DNA-dependent ATPase and ATP-dependent 5'-3' DNA helicase. Has no activity on blunt DNA or DNA with 3'-overhangs, requires at least 10 bases of 5'-ssDNA for helicase activity.</text>
</comment>
<dbReference type="GO" id="GO:0016787">
    <property type="term" value="F:hydrolase activity"/>
    <property type="evidence" value="ECO:0007669"/>
    <property type="project" value="UniProtKB-KW"/>
</dbReference>
<dbReference type="InterPro" id="IPR003593">
    <property type="entry name" value="AAA+_ATPase"/>
</dbReference>
<keyword evidence="3" id="KW-0413">Isomerase</keyword>
<keyword evidence="7" id="KW-1185">Reference proteome</keyword>
<keyword evidence="3" id="KW-0238">DNA-binding</keyword>
<dbReference type="PANTHER" id="PTHR43788:SF6">
    <property type="entry name" value="DNA HELICASE B"/>
    <property type="match status" value="1"/>
</dbReference>
<dbReference type="InterPro" id="IPR055446">
    <property type="entry name" value="RecD2_N_OB"/>
</dbReference>
<name>A0A1U9K6I9_9BACL</name>
<dbReference type="Gene3D" id="1.10.10.2220">
    <property type="match status" value="1"/>
</dbReference>
<keyword evidence="1 3" id="KW-0547">Nucleotide-binding</keyword>
<comment type="similarity">
    <text evidence="3">Belongs to the RecD family. RecD2 subfamily.</text>
</comment>
<dbReference type="GO" id="GO:0003677">
    <property type="term" value="F:DNA binding"/>
    <property type="evidence" value="ECO:0007669"/>
    <property type="project" value="UniProtKB-UniRule"/>
</dbReference>
<dbReference type="CDD" id="cd18809">
    <property type="entry name" value="SF1_C_RecD"/>
    <property type="match status" value="1"/>
</dbReference>
<dbReference type="EC" id="5.6.2.3" evidence="3"/>
<dbReference type="SUPFAM" id="SSF52540">
    <property type="entry name" value="P-loop containing nucleoside triphosphate hydrolases"/>
    <property type="match status" value="1"/>
</dbReference>
<dbReference type="InterPro" id="IPR027417">
    <property type="entry name" value="P-loop_NTPase"/>
</dbReference>
<dbReference type="Gene3D" id="2.30.30.940">
    <property type="match status" value="1"/>
</dbReference>
<dbReference type="Pfam" id="PF13538">
    <property type="entry name" value="UvrD_C_2"/>
    <property type="match status" value="1"/>
</dbReference>
<evidence type="ECO:0000256" key="3">
    <source>
        <dbReference type="HAMAP-Rule" id="MF_01488"/>
    </source>
</evidence>
<dbReference type="HAMAP" id="MF_01488">
    <property type="entry name" value="RecD2"/>
    <property type="match status" value="1"/>
</dbReference>
<dbReference type="Pfam" id="PF14490">
    <property type="entry name" value="HHH_RecD2"/>
    <property type="match status" value="1"/>
</dbReference>
<dbReference type="EMBL" id="CP019699">
    <property type="protein sequence ID" value="AQS55630.1"/>
    <property type="molecule type" value="Genomic_DNA"/>
</dbReference>
<dbReference type="InterPro" id="IPR010994">
    <property type="entry name" value="RuvA_2-like"/>
</dbReference>
<dbReference type="KEGG" id="ntr:B0W44_15950"/>
<keyword evidence="3" id="KW-0378">Hydrolase</keyword>
<dbReference type="Gene3D" id="1.10.150.20">
    <property type="entry name" value="5' to 3' exonuclease, C-terminal subdomain"/>
    <property type="match status" value="1"/>
</dbReference>
<dbReference type="GO" id="GO:0006310">
    <property type="term" value="P:DNA recombination"/>
    <property type="evidence" value="ECO:0007669"/>
    <property type="project" value="InterPro"/>
</dbReference>
<dbReference type="Proteomes" id="UP000188603">
    <property type="component" value="Chromosome"/>
</dbReference>
<feature type="domain" description="AAA+ ATPase" evidence="4">
    <location>
        <begin position="338"/>
        <end position="518"/>
    </location>
</feature>
<dbReference type="InterPro" id="IPR027785">
    <property type="entry name" value="UvrD-like_helicase_C"/>
</dbReference>
<sequence>MSKCLQGELGRIIYRNDDFLIALLITDDGQHIVKGSVLGVEKGEKIMVHGEWSVHPRYGRQFEIERWERPLPATKEQAIAFLSSGLIKGCGPKRAKVIVNHLGASAVEVMMEQGESAIRHIKGIGEKNARTIIKSVKSNFEVQKIIGKLSQYGISTNMAMKIYKEFGSNTVSVVKENPYLLTKLDLVGFLKADEIARKVGVSPLSGYRVEACADYVLKEKCLSLGHCYLPENELIEQTLKVLNHNQSENEQVTWEDVSRSIYQLELKGRLIFEEGSVYPKYLHTYETLTACKLSKLTDCRDGDGAMPEQLDAWIKDYQRRNGIVLAERQRDAIRRLLAYNVLILTGGPGTGKTTVTKALIDIYRQKNRDAYIGLCAPTGRAARRLAEITEMGASTIHSMIGFRQGEELEYDRHNPLPYDFIIVDEVSMMDIQLAHFLLDAVKPGTKVLFVGDVDQLPSVNPGNFLKDMIEAGIPTVRLTEIFRQAQESQIVVNAHRVNQGLPVVIDEAKKDFYFIHQEKPEYIAQLIKKSVLRFVQLGYRIEDILVLSPMKKGVIGTKELNRILQEAVNPAHPSKDEWKVGKTIFRQGDKVIHTKNNRKKGLNNGEMGVVKRVGVYYDEDGQAHEALYCTFMGQEVFYLKDELKELQLAYCITIHKSQGGQAPIVIMPVSTSHYIMLARNLIYTGMTRAEQKVVMIGTKKALNIAIRNNKIAERNTKLTERLINGLAEVVPEKEVVP</sequence>
<dbReference type="RefSeq" id="WP_169835468.1">
    <property type="nucleotide sequence ID" value="NZ_CP019699.1"/>
</dbReference>
<evidence type="ECO:0000313" key="6">
    <source>
        <dbReference type="EMBL" id="AQS57021.1"/>
    </source>
</evidence>
<dbReference type="GO" id="GO:0017116">
    <property type="term" value="F:single-stranded DNA helicase activity"/>
    <property type="evidence" value="ECO:0007669"/>
    <property type="project" value="TreeGrafter"/>
</dbReference>
<dbReference type="Pfam" id="PF14520">
    <property type="entry name" value="HHH_5"/>
    <property type="match status" value="1"/>
</dbReference>
<evidence type="ECO:0000313" key="5">
    <source>
        <dbReference type="EMBL" id="AQS55630.1"/>
    </source>
</evidence>
<dbReference type="Pfam" id="PF23139">
    <property type="entry name" value="OB_YrrC"/>
    <property type="match status" value="1"/>
</dbReference>
<dbReference type="Gene3D" id="3.40.50.300">
    <property type="entry name" value="P-loop containing nucleotide triphosphate hydrolases"/>
    <property type="match status" value="2"/>
</dbReference>
<reference evidence="5" key="2">
    <citation type="submission" date="2017-02" db="EMBL/GenBank/DDBJ databases">
        <authorList>
            <person name="Peterson S.W."/>
        </authorList>
    </citation>
    <scope>NUCLEOTIDE SEQUENCE</scope>
    <source>
        <strain evidence="5">SG-1</strain>
    </source>
</reference>
<dbReference type="PANTHER" id="PTHR43788">
    <property type="entry name" value="DNA2/NAM7 HELICASE FAMILY MEMBER"/>
    <property type="match status" value="1"/>
</dbReference>
<comment type="catalytic activity">
    <reaction evidence="3">
        <text>ATP + H2O = ADP + phosphate + H(+)</text>
        <dbReference type="Rhea" id="RHEA:13065"/>
        <dbReference type="ChEBI" id="CHEBI:15377"/>
        <dbReference type="ChEBI" id="CHEBI:15378"/>
        <dbReference type="ChEBI" id="CHEBI:30616"/>
        <dbReference type="ChEBI" id="CHEBI:43474"/>
        <dbReference type="ChEBI" id="CHEBI:456216"/>
        <dbReference type="EC" id="5.6.2.3"/>
    </reaction>
</comment>
<accession>A0A1U9K6I9</accession>
<dbReference type="InterPro" id="IPR006345">
    <property type="entry name" value="RecD2"/>
</dbReference>
<dbReference type="SUPFAM" id="SSF47781">
    <property type="entry name" value="RuvA domain 2-like"/>
    <property type="match status" value="1"/>
</dbReference>
<dbReference type="CDD" id="cd17933">
    <property type="entry name" value="DEXSc_RecD-like"/>
    <property type="match status" value="1"/>
</dbReference>
<dbReference type="Pfam" id="PF13245">
    <property type="entry name" value="AAA_19"/>
    <property type="match status" value="1"/>
</dbReference>
<dbReference type="NCBIfam" id="TIGR01448">
    <property type="entry name" value="recD_rel"/>
    <property type="match status" value="1"/>
</dbReference>
<dbReference type="InterPro" id="IPR029493">
    <property type="entry name" value="RecD2-like_HHH"/>
</dbReference>
<gene>
    <name evidence="3" type="primary">recD2</name>
    <name evidence="5" type="ORF">B0W44_07385</name>
    <name evidence="6" type="ORF">B0W44_15950</name>
</gene>
<evidence type="ECO:0000256" key="1">
    <source>
        <dbReference type="ARBA" id="ARBA00022741"/>
    </source>
</evidence>
<dbReference type="STRING" id="1471761.B0W44_07385"/>
<keyword evidence="2 3" id="KW-0067">ATP-binding</keyword>
<proteinExistence type="inferred from homology"/>
<dbReference type="SMART" id="SM00382">
    <property type="entry name" value="AAA"/>
    <property type="match status" value="1"/>
</dbReference>
<dbReference type="GO" id="GO:0005524">
    <property type="term" value="F:ATP binding"/>
    <property type="evidence" value="ECO:0007669"/>
    <property type="project" value="UniProtKB-UniRule"/>
</dbReference>
<reference evidence="5 7" key="1">
    <citation type="journal article" date="2015" name="Int. J. Syst. Evol. Microbiol.">
        <title>Novibacillus thermophilus gen. nov., sp. nov., a Gram-staining-negative and moderately thermophilic member of the family Thermoactinomycetaceae.</title>
        <authorList>
            <person name="Yang G."/>
            <person name="Chen J."/>
            <person name="Zhou S."/>
        </authorList>
    </citation>
    <scope>NUCLEOTIDE SEQUENCE [LARGE SCALE GENOMIC DNA]</scope>
    <source>
        <strain evidence="5 7">SG-1</strain>
    </source>
</reference>
<dbReference type="Pfam" id="PF18335">
    <property type="entry name" value="SH3_13"/>
    <property type="match status" value="1"/>
</dbReference>
<keyword evidence="3" id="KW-0347">Helicase</keyword>